<dbReference type="InterPro" id="IPR013762">
    <property type="entry name" value="Integrase-like_cat_sf"/>
</dbReference>
<dbReference type="InterPro" id="IPR053876">
    <property type="entry name" value="Phage_int_M"/>
</dbReference>
<keyword evidence="4" id="KW-0233">DNA recombination</keyword>
<comment type="similarity">
    <text evidence="1">Belongs to the 'phage' integrase family.</text>
</comment>
<dbReference type="GO" id="GO:0015074">
    <property type="term" value="P:DNA integration"/>
    <property type="evidence" value="ECO:0007669"/>
    <property type="project" value="UniProtKB-KW"/>
</dbReference>
<dbReference type="PATRIC" id="fig|235272.12.peg.2418"/>
<feature type="domain" description="Tyr recombinase" evidence="6">
    <location>
        <begin position="219"/>
        <end position="397"/>
    </location>
</feature>
<dbReference type="Pfam" id="PF00589">
    <property type="entry name" value="Phage_integrase"/>
    <property type="match status" value="1"/>
</dbReference>
<dbReference type="GO" id="GO:0003677">
    <property type="term" value="F:DNA binding"/>
    <property type="evidence" value="ECO:0007669"/>
    <property type="project" value="UniProtKB-UniRule"/>
</dbReference>
<dbReference type="InterPro" id="IPR038488">
    <property type="entry name" value="Integrase_DNA-bd_sf"/>
</dbReference>
<name>A0A0P9QAW4_PSEA0</name>
<evidence type="ECO:0000256" key="3">
    <source>
        <dbReference type="ARBA" id="ARBA00023125"/>
    </source>
</evidence>
<dbReference type="EMBL" id="LJQG01000372">
    <property type="protein sequence ID" value="KPX11590.1"/>
    <property type="molecule type" value="Genomic_DNA"/>
</dbReference>
<dbReference type="InterPro" id="IPR011010">
    <property type="entry name" value="DNA_brk_join_enz"/>
</dbReference>
<gene>
    <name evidence="8" type="ORF">ALO71_01809</name>
</gene>
<evidence type="ECO:0000259" key="6">
    <source>
        <dbReference type="PROSITE" id="PS51898"/>
    </source>
</evidence>
<evidence type="ECO:0000313" key="9">
    <source>
        <dbReference type="Proteomes" id="UP000050346"/>
    </source>
</evidence>
<dbReference type="PROSITE" id="PS51900">
    <property type="entry name" value="CB"/>
    <property type="match status" value="1"/>
</dbReference>
<evidence type="ECO:0000259" key="7">
    <source>
        <dbReference type="PROSITE" id="PS51900"/>
    </source>
</evidence>
<evidence type="ECO:0000256" key="1">
    <source>
        <dbReference type="ARBA" id="ARBA00008857"/>
    </source>
</evidence>
<dbReference type="GO" id="GO:0006310">
    <property type="term" value="P:DNA recombination"/>
    <property type="evidence" value="ECO:0007669"/>
    <property type="project" value="UniProtKB-KW"/>
</dbReference>
<dbReference type="InterPro" id="IPR050808">
    <property type="entry name" value="Phage_Integrase"/>
</dbReference>
<evidence type="ECO:0000313" key="8">
    <source>
        <dbReference type="EMBL" id="KPX11590.1"/>
    </source>
</evidence>
<dbReference type="SUPFAM" id="SSF56349">
    <property type="entry name" value="DNA breaking-rejoining enzymes"/>
    <property type="match status" value="1"/>
</dbReference>
<dbReference type="Gene3D" id="3.30.160.390">
    <property type="entry name" value="Integrase, DNA-binding domain"/>
    <property type="match status" value="1"/>
</dbReference>
<dbReference type="Gene3D" id="1.10.150.130">
    <property type="match status" value="1"/>
</dbReference>
<dbReference type="Pfam" id="PF22022">
    <property type="entry name" value="Phage_int_M"/>
    <property type="match status" value="1"/>
</dbReference>
<comment type="caution">
    <text evidence="8">The sequence shown here is derived from an EMBL/GenBank/DDBJ whole genome shotgun (WGS) entry which is preliminary data.</text>
</comment>
<evidence type="ECO:0000256" key="5">
    <source>
        <dbReference type="PROSITE-ProRule" id="PRU01248"/>
    </source>
</evidence>
<dbReference type="AlphaFoldDB" id="A0A0P9QAW4"/>
<dbReference type="PROSITE" id="PS51898">
    <property type="entry name" value="TYR_RECOMBINASE"/>
    <property type="match status" value="1"/>
</dbReference>
<dbReference type="PANTHER" id="PTHR30629:SF2">
    <property type="entry name" value="PROPHAGE INTEGRASE INTS-RELATED"/>
    <property type="match status" value="1"/>
</dbReference>
<dbReference type="InterPro" id="IPR002104">
    <property type="entry name" value="Integrase_catalytic"/>
</dbReference>
<keyword evidence="3 5" id="KW-0238">DNA-binding</keyword>
<dbReference type="Gene3D" id="1.10.443.10">
    <property type="entry name" value="Intergrase catalytic core"/>
    <property type="match status" value="1"/>
</dbReference>
<reference evidence="8 9" key="1">
    <citation type="submission" date="2015-09" db="EMBL/GenBank/DDBJ databases">
        <title>Genome announcement of multiple Pseudomonas syringae strains.</title>
        <authorList>
            <person name="Thakur S."/>
            <person name="Wang P.W."/>
            <person name="Gong Y."/>
            <person name="Weir B.S."/>
            <person name="Guttman D.S."/>
        </authorList>
    </citation>
    <scope>NUCLEOTIDE SEQUENCE [LARGE SCALE GENOMIC DNA]</scope>
    <source>
        <strain evidence="8 9">ICMP9150</strain>
    </source>
</reference>
<dbReference type="InterPro" id="IPR010998">
    <property type="entry name" value="Integrase_recombinase_N"/>
</dbReference>
<dbReference type="InterPro" id="IPR025166">
    <property type="entry name" value="Integrase_DNA_bind_dom"/>
</dbReference>
<evidence type="ECO:0000256" key="4">
    <source>
        <dbReference type="ARBA" id="ARBA00023172"/>
    </source>
</evidence>
<organism evidence="8 9">
    <name type="scientific">Pseudomonas amygdali pv. dendropanacis</name>
    <dbReference type="NCBI Taxonomy" id="235272"/>
    <lineage>
        <taxon>Bacteria</taxon>
        <taxon>Pseudomonadati</taxon>
        <taxon>Pseudomonadota</taxon>
        <taxon>Gammaproteobacteria</taxon>
        <taxon>Pseudomonadales</taxon>
        <taxon>Pseudomonadaceae</taxon>
        <taxon>Pseudomonas</taxon>
        <taxon>Pseudomonas amygdali</taxon>
    </lineage>
</organism>
<evidence type="ECO:0000256" key="2">
    <source>
        <dbReference type="ARBA" id="ARBA00022908"/>
    </source>
</evidence>
<sequence length="415" mass="47315">MDKPFLGVYDECILLKLSHPMLTDAHCRAAKAKDKLYRINDARGLYLEVKPNGVRAWRYRFKLCGKASWFALGDYPDLSLANAREKCDEARRLVRQGINPVQNRQLTKIKREMDASNTFETIAQEWLALKSWEPVTRSRRLGMLKRVVFPSIGKLPVRTITSAHVLDILNKTVKRGAPSVAAEAKRTMSGVFELAVATLRADTDPVWPVRKALPPNKTQHKAALTSGQVGNLLNAFESHGGHFQTQMAFRLMWLTLTRANESVQARWDEFDLANGLWKIPKERMKARREHLLPLPRQAVSILTTMQPITGQSTYVFPNRDDRHKPMSDAAFRQALKKLGWATIYSPHGTRTTGSTRLNEMGYRSDAIEAQLAHAEPNSVRRAYNHATYMVERAEMMQHWADKLEQWKKEASDAEI</sequence>
<dbReference type="Proteomes" id="UP000050346">
    <property type="component" value="Unassembled WGS sequence"/>
</dbReference>
<dbReference type="InterPro" id="IPR044068">
    <property type="entry name" value="CB"/>
</dbReference>
<protein>
    <submittedName>
        <fullName evidence="8">Integrase</fullName>
    </submittedName>
</protein>
<accession>A0A0P9QAW4</accession>
<dbReference type="CDD" id="cd00801">
    <property type="entry name" value="INT_P4_C"/>
    <property type="match status" value="1"/>
</dbReference>
<dbReference type="PANTHER" id="PTHR30629">
    <property type="entry name" value="PROPHAGE INTEGRASE"/>
    <property type="match status" value="1"/>
</dbReference>
<proteinExistence type="inferred from homology"/>
<keyword evidence="2" id="KW-0229">DNA integration</keyword>
<dbReference type="Pfam" id="PF13356">
    <property type="entry name" value="Arm-DNA-bind_3"/>
    <property type="match status" value="1"/>
</dbReference>
<feature type="domain" description="Core-binding (CB)" evidence="7">
    <location>
        <begin position="117"/>
        <end position="196"/>
    </location>
</feature>